<dbReference type="Proteomes" id="UP000830671">
    <property type="component" value="Chromosome 1"/>
</dbReference>
<accession>A0A9Q8W968</accession>
<dbReference type="GeneID" id="73334946"/>
<evidence type="ECO:0000313" key="2">
    <source>
        <dbReference type="Proteomes" id="UP000830671"/>
    </source>
</evidence>
<organism evidence="1 2">
    <name type="scientific">Colletotrichum lupini</name>
    <dbReference type="NCBI Taxonomy" id="145971"/>
    <lineage>
        <taxon>Eukaryota</taxon>
        <taxon>Fungi</taxon>
        <taxon>Dikarya</taxon>
        <taxon>Ascomycota</taxon>
        <taxon>Pezizomycotina</taxon>
        <taxon>Sordariomycetes</taxon>
        <taxon>Hypocreomycetidae</taxon>
        <taxon>Glomerellales</taxon>
        <taxon>Glomerellaceae</taxon>
        <taxon>Colletotrichum</taxon>
        <taxon>Colletotrichum acutatum species complex</taxon>
    </lineage>
</organism>
<reference evidence="1" key="1">
    <citation type="journal article" date="2021" name="Mol. Plant Microbe Interact.">
        <title>Complete Genome Sequence of the Plant-Pathogenic Fungus Colletotrichum lupini.</title>
        <authorList>
            <person name="Baroncelli R."/>
            <person name="Pensec F."/>
            <person name="Da Lio D."/>
            <person name="Boufleur T."/>
            <person name="Vicente I."/>
            <person name="Sarrocco S."/>
            <person name="Picot A."/>
            <person name="Baraldi E."/>
            <person name="Sukno S."/>
            <person name="Thon M."/>
            <person name="Le Floch G."/>
        </authorList>
    </citation>
    <scope>NUCLEOTIDE SEQUENCE</scope>
    <source>
        <strain evidence="1">IMI 504893</strain>
    </source>
</reference>
<protein>
    <submittedName>
        <fullName evidence="1">Uncharacterized protein</fullName>
    </submittedName>
</protein>
<dbReference type="EMBL" id="CP019471">
    <property type="protein sequence ID" value="UQC74242.1"/>
    <property type="molecule type" value="Genomic_DNA"/>
</dbReference>
<dbReference type="KEGG" id="clup:CLUP02_00890"/>
<dbReference type="RefSeq" id="XP_049135893.1">
    <property type="nucleotide sequence ID" value="XM_049279936.1"/>
</dbReference>
<dbReference type="AlphaFoldDB" id="A0A9Q8W968"/>
<sequence length="239" mass="26173">MRDDGPTTLFSDLQSDKHRQDWLAARQPLSDATLSSGFSGGPSSRCSHSALRRLRKGFRGDEIRHMPSWWVPHPSHKQGAQTFPRMNGNSGLVACALLFFVFQVESGRVLRGMAGIAWSIRSMGGEPVKAAPHMGRPAAAYRGSPRPSHSAGAFPLAIGISPQRCTAGSTLYRCQPLLLLRDATARYRSHSRMAPVPSRIAYAQGLWTETGSRDYPRPGGKVGQITQVLVLQRRKSVVE</sequence>
<proteinExistence type="predicted"/>
<keyword evidence="2" id="KW-1185">Reference proteome</keyword>
<evidence type="ECO:0000313" key="1">
    <source>
        <dbReference type="EMBL" id="UQC74242.1"/>
    </source>
</evidence>
<gene>
    <name evidence="1" type="ORF">CLUP02_00890</name>
</gene>
<name>A0A9Q8W968_9PEZI</name>